<dbReference type="Proteomes" id="UP000062768">
    <property type="component" value="Chromosome I"/>
</dbReference>
<dbReference type="RefSeq" id="WP_145899995.1">
    <property type="nucleotide sequence ID" value="NZ_LN734822.1"/>
</dbReference>
<evidence type="ECO:0000313" key="1">
    <source>
        <dbReference type="EMBL" id="CEL24002.1"/>
    </source>
</evidence>
<sequence>MEKKVMDAVISNYLESHDFNGISMHDLRSFASENELKNIIEDLINREKITLVKDLNPHIKRFPDLPINKQLEILKENKGIICVYPHKKVLTEFVDKDEYQNEPFKRELLLGSAQLEPIFFELSVLDNYFNDPRYLVLNSDYNGSISIKDEFYESIPEKDRINLQTFGLGYNENGDRVIVVFLRYLSDLSPEHQQIWNTYKLSEKCLMDPDYFKNDILGEWTETVSIFNALCEEFFQINEMCKLMGKPPLFKENFREKRPDDFKIFLKPTLKNYNDFVLVLDKMISENINKDFFRGDIELTEDQTRRDGKIVVIQKGTIRLFEEWLRSKFKTDDEFFEKIFGPIKLVRKERQDPAHRIDENVYNKKFHDDQDELILKMYIAIRNIRLAFANHPSVRGHKVPEWLYEGRIRRYVKDEFKTFDNVVNNN</sequence>
<dbReference type="EMBL" id="LN734822">
    <property type="protein sequence ID" value="CEL24002.1"/>
    <property type="molecule type" value="Genomic_DNA"/>
</dbReference>
<protein>
    <submittedName>
        <fullName evidence="1">Uncharacterized protein</fullName>
    </submittedName>
</protein>
<name>A0A0S4FM00_METFO</name>
<proteinExistence type="predicted"/>
<accession>A0A0S4FM00</accession>
<dbReference type="AlphaFoldDB" id="A0A0S4FM00"/>
<reference evidence="1" key="1">
    <citation type="submission" date="2014-09" db="EMBL/GenBank/DDBJ databases">
        <authorList>
            <person name="Wibberg D."/>
        </authorList>
    </citation>
    <scope>NUCLEOTIDE SEQUENCE [LARGE SCALE GENOMIC DNA]</scope>
    <source>
        <strain evidence="1">Mb9</strain>
    </source>
</reference>
<keyword evidence="2" id="KW-1185">Reference proteome</keyword>
<organism evidence="1 2">
    <name type="scientific">Methanobacterium formicicum</name>
    <dbReference type="NCBI Taxonomy" id="2162"/>
    <lineage>
        <taxon>Archaea</taxon>
        <taxon>Methanobacteriati</taxon>
        <taxon>Methanobacteriota</taxon>
        <taxon>Methanomada group</taxon>
        <taxon>Methanobacteria</taxon>
        <taxon>Methanobacteriales</taxon>
        <taxon>Methanobacteriaceae</taxon>
        <taxon>Methanobacterium</taxon>
    </lineage>
</organism>
<evidence type="ECO:0000313" key="2">
    <source>
        <dbReference type="Proteomes" id="UP000062768"/>
    </source>
</evidence>
<gene>
    <name evidence="1" type="ORF">MB9_0354</name>
</gene>
<dbReference type="PATRIC" id="fig|2162.10.peg.364"/>
<dbReference type="GeneID" id="26738616"/>